<reference evidence="2 3" key="1">
    <citation type="journal article" date="2018" name="ACS Chem. Biol.">
        <title>Ketoreductase domain dysfunction expands chemodiversity: malyngamide biosynthesis in the cyanobacterium Okeania hirsuta.</title>
        <authorList>
            <person name="Moss N.A."/>
            <person name="Leao T."/>
            <person name="Rankin M."/>
            <person name="McCullough T.M."/>
            <person name="Qu P."/>
            <person name="Korobeynikov A."/>
            <person name="Smith J.L."/>
            <person name="Gerwick L."/>
            <person name="Gerwick W.H."/>
        </authorList>
    </citation>
    <scope>NUCLEOTIDE SEQUENCE [LARGE SCALE GENOMIC DNA]</scope>
    <source>
        <strain evidence="2 3">PAB10Feb10-1</strain>
    </source>
</reference>
<organism evidence="2 3">
    <name type="scientific">Okeania hirsuta</name>
    <dbReference type="NCBI Taxonomy" id="1458930"/>
    <lineage>
        <taxon>Bacteria</taxon>
        <taxon>Bacillati</taxon>
        <taxon>Cyanobacteriota</taxon>
        <taxon>Cyanophyceae</taxon>
        <taxon>Oscillatoriophycideae</taxon>
        <taxon>Oscillatoriales</taxon>
        <taxon>Microcoleaceae</taxon>
        <taxon>Okeania</taxon>
    </lineage>
</organism>
<keyword evidence="2" id="KW-0808">Transferase</keyword>
<keyword evidence="3" id="KW-1185">Reference proteome</keyword>
<dbReference type="Pfam" id="PF13302">
    <property type="entry name" value="Acetyltransf_3"/>
    <property type="match status" value="1"/>
</dbReference>
<evidence type="ECO:0000313" key="2">
    <source>
        <dbReference type="EMBL" id="RQH44565.1"/>
    </source>
</evidence>
<dbReference type="PANTHER" id="PTHR43792">
    <property type="entry name" value="GNAT FAMILY, PUTATIVE (AFU_ORTHOLOGUE AFUA_3G00765)-RELATED-RELATED"/>
    <property type="match status" value="1"/>
</dbReference>
<feature type="domain" description="N-acetyltransferase" evidence="1">
    <location>
        <begin position="9"/>
        <end position="163"/>
    </location>
</feature>
<dbReference type="SUPFAM" id="SSF55729">
    <property type="entry name" value="Acyl-CoA N-acyltransferases (Nat)"/>
    <property type="match status" value="1"/>
</dbReference>
<dbReference type="InterPro" id="IPR051531">
    <property type="entry name" value="N-acetyltransferase"/>
</dbReference>
<dbReference type="GO" id="GO:0016747">
    <property type="term" value="F:acyltransferase activity, transferring groups other than amino-acyl groups"/>
    <property type="evidence" value="ECO:0007669"/>
    <property type="project" value="InterPro"/>
</dbReference>
<accession>A0A3N6PVU7</accession>
<dbReference type="InterPro" id="IPR016181">
    <property type="entry name" value="Acyl_CoA_acyltransferase"/>
</dbReference>
<comment type="caution">
    <text evidence="2">The sequence shown here is derived from an EMBL/GenBank/DDBJ whole genome shotgun (WGS) entry which is preliminary data.</text>
</comment>
<dbReference type="OrthoDB" id="509947at2"/>
<dbReference type="EMBL" id="RCBY01000052">
    <property type="protein sequence ID" value="RQH44565.1"/>
    <property type="molecule type" value="Genomic_DNA"/>
</dbReference>
<dbReference type="InterPro" id="IPR000182">
    <property type="entry name" value="GNAT_dom"/>
</dbReference>
<dbReference type="Proteomes" id="UP000269154">
    <property type="component" value="Unassembled WGS sequence"/>
</dbReference>
<proteinExistence type="predicted"/>
<dbReference type="PANTHER" id="PTHR43792:SF1">
    <property type="entry name" value="N-ACETYLTRANSFERASE DOMAIN-CONTAINING PROTEIN"/>
    <property type="match status" value="1"/>
</dbReference>
<evidence type="ECO:0000259" key="1">
    <source>
        <dbReference type="Pfam" id="PF13302"/>
    </source>
</evidence>
<name>A0A3N6PVU7_9CYAN</name>
<dbReference type="AlphaFoldDB" id="A0A3N6PVU7"/>
<protein>
    <submittedName>
        <fullName evidence="2">N-acetyltransferase</fullName>
    </submittedName>
</protein>
<sequence length="198" mass="23370">MKIFLETERLVLRQFTEADTELLFELDSDPEVTRYTKLGDRSGKPTTYDEIKNKFLPKVFRYYQQYQSYGFWAAIEKLSNKFVGWFHFRPGLDSYMGAALYQENDIELGYRLQRKVWGKGYATEGSKALIRKGFLEWEIQQVAASALLENKASIRVMEKVGLKFERNFVYSESQQKGIKYSLSQDNFYLLEKPRVKKE</sequence>
<dbReference type="RefSeq" id="WP_124147458.1">
    <property type="nucleotide sequence ID" value="NZ_CAWOKI010000264.1"/>
</dbReference>
<evidence type="ECO:0000313" key="3">
    <source>
        <dbReference type="Proteomes" id="UP000269154"/>
    </source>
</evidence>
<gene>
    <name evidence="2" type="ORF">D5R40_11615</name>
</gene>
<dbReference type="Gene3D" id="3.40.630.30">
    <property type="match status" value="1"/>
</dbReference>